<evidence type="ECO:0000313" key="2">
    <source>
        <dbReference type="EMBL" id="MBP2363613.1"/>
    </source>
</evidence>
<dbReference type="EMBL" id="JAGINS010000002">
    <property type="protein sequence ID" value="MBP2363613.1"/>
    <property type="molecule type" value="Genomic_DNA"/>
</dbReference>
<proteinExistence type="predicted"/>
<name>A0ABS4VI71_9ACTN</name>
<reference evidence="2 3" key="1">
    <citation type="submission" date="2021-03" db="EMBL/GenBank/DDBJ databases">
        <title>Sequencing the genomes of 1000 actinobacteria strains.</title>
        <authorList>
            <person name="Klenk H.-P."/>
        </authorList>
    </citation>
    <scope>NUCLEOTIDE SEQUENCE [LARGE SCALE GENOMIC DNA]</scope>
    <source>
        <strain evidence="2 3">DSM 40843</strain>
    </source>
</reference>
<dbReference type="Proteomes" id="UP001519311">
    <property type="component" value="Unassembled WGS sequence"/>
</dbReference>
<protein>
    <submittedName>
        <fullName evidence="2">Uncharacterized protein</fullName>
    </submittedName>
</protein>
<accession>A0ABS4VI71</accession>
<gene>
    <name evidence="2" type="ORF">JOF59_006105</name>
</gene>
<feature type="region of interest" description="Disordered" evidence="1">
    <location>
        <begin position="65"/>
        <end position="90"/>
    </location>
</feature>
<sequence>MPALDVLMPCFGNDNPDDECPGPVWAPVHDARDIAGCSRALVQDPDVVCARCRTQASDPEIADHTAVNRPTPFHDALDHSVPTVRTSLEG</sequence>
<evidence type="ECO:0000256" key="1">
    <source>
        <dbReference type="SAM" id="MobiDB-lite"/>
    </source>
</evidence>
<dbReference type="RefSeq" id="WP_209471534.1">
    <property type="nucleotide sequence ID" value="NZ_BMWJ01000011.1"/>
</dbReference>
<organism evidence="2 3">
    <name type="scientific">Streptomyces clavifer</name>
    <dbReference type="NCBI Taxonomy" id="68188"/>
    <lineage>
        <taxon>Bacteria</taxon>
        <taxon>Bacillati</taxon>
        <taxon>Actinomycetota</taxon>
        <taxon>Actinomycetes</taxon>
        <taxon>Kitasatosporales</taxon>
        <taxon>Streptomycetaceae</taxon>
        <taxon>Streptomyces</taxon>
    </lineage>
</organism>
<keyword evidence="3" id="KW-1185">Reference proteome</keyword>
<comment type="caution">
    <text evidence="2">The sequence shown here is derived from an EMBL/GenBank/DDBJ whole genome shotgun (WGS) entry which is preliminary data.</text>
</comment>
<evidence type="ECO:0000313" key="3">
    <source>
        <dbReference type="Proteomes" id="UP001519311"/>
    </source>
</evidence>